<dbReference type="InterPro" id="IPR005764">
    <property type="entry name" value="Ade_phspho_trans"/>
</dbReference>
<evidence type="ECO:0000256" key="1">
    <source>
        <dbReference type="ARBA" id="ARBA00000868"/>
    </source>
</evidence>
<comment type="subcellular location">
    <subcellularLocation>
        <location evidence="3 11">Cytoplasm</location>
    </subcellularLocation>
</comment>
<comment type="subunit">
    <text evidence="11">Homodimer.</text>
</comment>
<comment type="catalytic activity">
    <reaction evidence="1 11">
        <text>AMP + diphosphate = 5-phospho-alpha-D-ribose 1-diphosphate + adenine</text>
        <dbReference type="Rhea" id="RHEA:16609"/>
        <dbReference type="ChEBI" id="CHEBI:16708"/>
        <dbReference type="ChEBI" id="CHEBI:33019"/>
        <dbReference type="ChEBI" id="CHEBI:58017"/>
        <dbReference type="ChEBI" id="CHEBI:456215"/>
        <dbReference type="EC" id="2.4.2.7"/>
    </reaction>
</comment>
<dbReference type="NCBIfam" id="NF002634">
    <property type="entry name" value="PRK02304.1-3"/>
    <property type="match status" value="1"/>
</dbReference>
<dbReference type="Gene3D" id="3.40.50.2020">
    <property type="match status" value="1"/>
</dbReference>
<reference evidence="13 14" key="1">
    <citation type="submission" date="2018-12" db="EMBL/GenBank/DDBJ databases">
        <title>Marinifilum JC070 sp. nov., a marine bacterium isolated from Yongle Blue Hole in the South China Sea.</title>
        <authorList>
            <person name="Fu T."/>
        </authorList>
    </citation>
    <scope>NUCLEOTIDE SEQUENCE [LARGE SCALE GENOMIC DNA]</scope>
    <source>
        <strain evidence="13 14">JC070</strain>
    </source>
</reference>
<evidence type="ECO:0000256" key="3">
    <source>
        <dbReference type="ARBA" id="ARBA00004496"/>
    </source>
</evidence>
<protein>
    <recommendedName>
        <fullName evidence="6 11">Adenine phosphoribosyltransferase</fullName>
        <shortName evidence="11">APRT</shortName>
        <ecNumber evidence="6 11">2.4.2.7</ecNumber>
    </recommendedName>
</protein>
<evidence type="ECO:0000256" key="2">
    <source>
        <dbReference type="ARBA" id="ARBA00003968"/>
    </source>
</evidence>
<evidence type="ECO:0000256" key="6">
    <source>
        <dbReference type="ARBA" id="ARBA00011893"/>
    </source>
</evidence>
<dbReference type="EMBL" id="RZNH01000038">
    <property type="protein sequence ID" value="NOU61670.1"/>
    <property type="molecule type" value="Genomic_DNA"/>
</dbReference>
<comment type="similarity">
    <text evidence="5 11">Belongs to the purine/pyrimidine phosphoribosyltransferase family.</text>
</comment>
<dbReference type="HAMAP" id="MF_00004">
    <property type="entry name" value="Aden_phosphoribosyltr"/>
    <property type="match status" value="1"/>
</dbReference>
<keyword evidence="10 11" id="KW-0660">Purine salvage</keyword>
<dbReference type="InterPro" id="IPR050054">
    <property type="entry name" value="UPRTase/APRTase"/>
</dbReference>
<evidence type="ECO:0000256" key="5">
    <source>
        <dbReference type="ARBA" id="ARBA00008391"/>
    </source>
</evidence>
<dbReference type="PANTHER" id="PTHR32315">
    <property type="entry name" value="ADENINE PHOSPHORIBOSYLTRANSFERASE"/>
    <property type="match status" value="1"/>
</dbReference>
<dbReference type="RefSeq" id="WP_171596931.1">
    <property type="nucleotide sequence ID" value="NZ_RZNH01000038.1"/>
</dbReference>
<dbReference type="GO" id="GO:0003999">
    <property type="term" value="F:adenine phosphoribosyltransferase activity"/>
    <property type="evidence" value="ECO:0007669"/>
    <property type="project" value="UniProtKB-EC"/>
</dbReference>
<gene>
    <name evidence="11" type="primary">apt</name>
    <name evidence="13" type="ORF">ELS83_17860</name>
</gene>
<proteinExistence type="inferred from homology"/>
<dbReference type="EC" id="2.4.2.7" evidence="6 11"/>
<comment type="function">
    <text evidence="2 11">Catalyzes a salvage reaction resulting in the formation of AMP, that is energically less costly than de novo synthesis.</text>
</comment>
<keyword evidence="8 11" id="KW-0328">Glycosyltransferase</keyword>
<evidence type="ECO:0000313" key="13">
    <source>
        <dbReference type="EMBL" id="NOU61670.1"/>
    </source>
</evidence>
<keyword evidence="14" id="KW-1185">Reference proteome</keyword>
<dbReference type="Proteomes" id="UP000732105">
    <property type="component" value="Unassembled WGS sequence"/>
</dbReference>
<dbReference type="Pfam" id="PF00156">
    <property type="entry name" value="Pribosyltran"/>
    <property type="match status" value="1"/>
</dbReference>
<dbReference type="CDD" id="cd06223">
    <property type="entry name" value="PRTases_typeI"/>
    <property type="match status" value="1"/>
</dbReference>
<evidence type="ECO:0000256" key="8">
    <source>
        <dbReference type="ARBA" id="ARBA00022676"/>
    </source>
</evidence>
<evidence type="ECO:0000313" key="14">
    <source>
        <dbReference type="Proteomes" id="UP000732105"/>
    </source>
</evidence>
<accession>A0ABX1X0S3</accession>
<dbReference type="InterPro" id="IPR029057">
    <property type="entry name" value="PRTase-like"/>
</dbReference>
<evidence type="ECO:0000259" key="12">
    <source>
        <dbReference type="Pfam" id="PF00156"/>
    </source>
</evidence>
<keyword evidence="9 11" id="KW-0808">Transferase</keyword>
<comment type="pathway">
    <text evidence="4 11">Purine metabolism; AMP biosynthesis via salvage pathway; AMP from adenine: step 1/1.</text>
</comment>
<dbReference type="NCBIfam" id="NF002636">
    <property type="entry name" value="PRK02304.1-5"/>
    <property type="match status" value="1"/>
</dbReference>
<sequence length="176" mass="19739">MEARLQEAKDSIRDVIDFPKEGIVFKDITTMLKDEKHLATLVETLYEQYKDRGITKVVGLESRGFILGTVLAYKLNAGFVPIRKPGKLPAATYSEKYTLEYGTDEIHIHQDALNEDDVVLLHDDLLATGGTAAASINLLSKCGVNKAFVNFLVELDFLKGRDKLNTEFEVDSLFHF</sequence>
<organism evidence="13 14">
    <name type="scientific">Marinifilum caeruleilacunae</name>
    <dbReference type="NCBI Taxonomy" id="2499076"/>
    <lineage>
        <taxon>Bacteria</taxon>
        <taxon>Pseudomonadati</taxon>
        <taxon>Bacteroidota</taxon>
        <taxon>Bacteroidia</taxon>
        <taxon>Marinilabiliales</taxon>
        <taxon>Marinifilaceae</taxon>
    </lineage>
</organism>
<evidence type="ECO:0000256" key="7">
    <source>
        <dbReference type="ARBA" id="ARBA00022490"/>
    </source>
</evidence>
<dbReference type="PANTHER" id="PTHR32315:SF3">
    <property type="entry name" value="ADENINE PHOSPHORIBOSYLTRANSFERASE"/>
    <property type="match status" value="1"/>
</dbReference>
<dbReference type="SUPFAM" id="SSF53271">
    <property type="entry name" value="PRTase-like"/>
    <property type="match status" value="1"/>
</dbReference>
<evidence type="ECO:0000256" key="11">
    <source>
        <dbReference type="HAMAP-Rule" id="MF_00004"/>
    </source>
</evidence>
<evidence type="ECO:0000256" key="10">
    <source>
        <dbReference type="ARBA" id="ARBA00022726"/>
    </source>
</evidence>
<feature type="domain" description="Phosphoribosyltransferase" evidence="12">
    <location>
        <begin position="32"/>
        <end position="146"/>
    </location>
</feature>
<dbReference type="InterPro" id="IPR000836">
    <property type="entry name" value="PRTase_dom"/>
</dbReference>
<evidence type="ECO:0000256" key="4">
    <source>
        <dbReference type="ARBA" id="ARBA00004659"/>
    </source>
</evidence>
<evidence type="ECO:0000256" key="9">
    <source>
        <dbReference type="ARBA" id="ARBA00022679"/>
    </source>
</evidence>
<name>A0ABX1X0S3_9BACT</name>
<comment type="caution">
    <text evidence="13">The sequence shown here is derived from an EMBL/GenBank/DDBJ whole genome shotgun (WGS) entry which is preliminary data.</text>
</comment>
<dbReference type="NCBIfam" id="TIGR01090">
    <property type="entry name" value="apt"/>
    <property type="match status" value="1"/>
</dbReference>
<keyword evidence="7 11" id="KW-0963">Cytoplasm</keyword>